<dbReference type="STRING" id="1492898.SY85_20545"/>
<sequence>MTGRILTILLFLFYTQTGLTQKTNVNVAVDRNQILIGEQLTLTIEAVVPNAGYWPAIDTIPHFEIMQSKIDSQQNGNNLQIKHTLTLTSWDSGRWSIPAIVISGHNKTKPIPITVSFSSPFDPNQDYHDVKDIMEVERPARETWFWYLIGLLLLFVLFVLLFPTKKKKKAEGFVPDEGIYRESLKRLDKLQQQPPAEAKLFYTEMIIIFRDYLYKRKGIQSHAQTTDDLSHQLKKLDLDDATYRPLVQTLLLSDLVKFARFEPIKSDNEKALDTIRQSIIAIEKGQ</sequence>
<dbReference type="RefSeq" id="WP_066407123.1">
    <property type="nucleotide sequence ID" value="NZ_CP011390.1"/>
</dbReference>
<feature type="transmembrane region" description="Helical" evidence="1">
    <location>
        <begin position="144"/>
        <end position="162"/>
    </location>
</feature>
<accession>A0A172TZV4</accession>
<dbReference type="OrthoDB" id="9807384at2"/>
<dbReference type="Proteomes" id="UP000077177">
    <property type="component" value="Chromosome"/>
</dbReference>
<keyword evidence="3" id="KW-1185">Reference proteome</keyword>
<evidence type="ECO:0000313" key="2">
    <source>
        <dbReference type="EMBL" id="ANE52512.1"/>
    </source>
</evidence>
<reference evidence="3" key="1">
    <citation type="submission" date="2015-01" db="EMBL/GenBank/DDBJ databases">
        <title>Flavisolibacter sp./LCS9/ whole genome sequencing.</title>
        <authorList>
            <person name="Kim M.K."/>
            <person name="Srinivasan S."/>
            <person name="Lee J.-J."/>
        </authorList>
    </citation>
    <scope>NUCLEOTIDE SEQUENCE [LARGE SCALE GENOMIC DNA]</scope>
    <source>
        <strain evidence="3">LCS9</strain>
    </source>
</reference>
<gene>
    <name evidence="2" type="ORF">SY85_20545</name>
</gene>
<dbReference type="KEGG" id="fla:SY85_20545"/>
<dbReference type="InterPro" id="IPR025738">
    <property type="entry name" value="BatD"/>
</dbReference>
<evidence type="ECO:0000313" key="3">
    <source>
        <dbReference type="Proteomes" id="UP000077177"/>
    </source>
</evidence>
<evidence type="ECO:0008006" key="4">
    <source>
        <dbReference type="Google" id="ProtNLM"/>
    </source>
</evidence>
<proteinExistence type="predicted"/>
<dbReference type="Pfam" id="PF13584">
    <property type="entry name" value="BatD"/>
    <property type="match status" value="1"/>
</dbReference>
<keyword evidence="1" id="KW-1133">Transmembrane helix</keyword>
<name>A0A172TZV4_9BACT</name>
<dbReference type="AlphaFoldDB" id="A0A172TZV4"/>
<evidence type="ECO:0000256" key="1">
    <source>
        <dbReference type="SAM" id="Phobius"/>
    </source>
</evidence>
<keyword evidence="1" id="KW-0812">Transmembrane</keyword>
<protein>
    <recommendedName>
        <fullName evidence="4">Protein BatD</fullName>
    </recommendedName>
</protein>
<organism evidence="2 3">
    <name type="scientific">Flavisolibacter tropicus</name>
    <dbReference type="NCBI Taxonomy" id="1492898"/>
    <lineage>
        <taxon>Bacteria</taxon>
        <taxon>Pseudomonadati</taxon>
        <taxon>Bacteroidota</taxon>
        <taxon>Chitinophagia</taxon>
        <taxon>Chitinophagales</taxon>
        <taxon>Chitinophagaceae</taxon>
        <taxon>Flavisolibacter</taxon>
    </lineage>
</organism>
<reference evidence="2 3" key="2">
    <citation type="journal article" date="2016" name="Int. J. Syst. Evol. Microbiol.">
        <title>Flavisolibacter tropicus sp. nov., isolated from tropical soil.</title>
        <authorList>
            <person name="Lee J.J."/>
            <person name="Kang M.S."/>
            <person name="Kim G.S."/>
            <person name="Lee C.S."/>
            <person name="Lim S."/>
            <person name="Lee J."/>
            <person name="Roh S.H."/>
            <person name="Kang H."/>
            <person name="Ha J.M."/>
            <person name="Bae S."/>
            <person name="Jung H.Y."/>
            <person name="Kim M.K."/>
        </authorList>
    </citation>
    <scope>NUCLEOTIDE SEQUENCE [LARGE SCALE GENOMIC DNA]</scope>
    <source>
        <strain evidence="2 3">LCS9</strain>
    </source>
</reference>
<dbReference type="EMBL" id="CP011390">
    <property type="protein sequence ID" value="ANE52512.1"/>
    <property type="molecule type" value="Genomic_DNA"/>
</dbReference>
<keyword evidence="1" id="KW-0472">Membrane</keyword>